<name>X7F728_9RHOB</name>
<dbReference type="EMBL" id="JAME01000025">
    <property type="protein sequence ID" value="ETX27889.1"/>
    <property type="molecule type" value="Genomic_DNA"/>
</dbReference>
<dbReference type="Proteomes" id="UP000023430">
    <property type="component" value="Unassembled WGS sequence"/>
</dbReference>
<evidence type="ECO:0000313" key="1">
    <source>
        <dbReference type="EMBL" id="ETX27889.1"/>
    </source>
</evidence>
<gene>
    <name evidence="1" type="ORF">RISW2_10495</name>
</gene>
<dbReference type="RefSeq" id="WP_043772977.1">
    <property type="nucleotide sequence ID" value="NZ_JAME01000025.1"/>
</dbReference>
<evidence type="ECO:0000313" key="2">
    <source>
        <dbReference type="Proteomes" id="UP000023430"/>
    </source>
</evidence>
<dbReference type="PATRIC" id="fig|1449351.3.peg.3154"/>
<dbReference type="OrthoDB" id="7772846at2"/>
<comment type="caution">
    <text evidence="1">The sequence shown here is derived from an EMBL/GenBank/DDBJ whole genome shotgun (WGS) entry which is preliminary data.</text>
</comment>
<reference evidence="1 2" key="1">
    <citation type="submission" date="2014-01" db="EMBL/GenBank/DDBJ databases">
        <title>Roseivivax isoporae LMG 25204 Genome Sequencing.</title>
        <authorList>
            <person name="Lai Q."/>
            <person name="Li G."/>
            <person name="Shao Z."/>
        </authorList>
    </citation>
    <scope>NUCLEOTIDE SEQUENCE [LARGE SCALE GENOMIC DNA]</scope>
    <source>
        <strain evidence="1 2">LMG 25204</strain>
    </source>
</reference>
<dbReference type="AlphaFoldDB" id="X7F728"/>
<dbReference type="STRING" id="1449351.RISW2_10495"/>
<keyword evidence="2" id="KW-1185">Reference proteome</keyword>
<protein>
    <submittedName>
        <fullName evidence="1">Uncharacterized protein</fullName>
    </submittedName>
</protein>
<organism evidence="1 2">
    <name type="scientific">Roseivivax isoporae LMG 25204</name>
    <dbReference type="NCBI Taxonomy" id="1449351"/>
    <lineage>
        <taxon>Bacteria</taxon>
        <taxon>Pseudomonadati</taxon>
        <taxon>Pseudomonadota</taxon>
        <taxon>Alphaproteobacteria</taxon>
        <taxon>Rhodobacterales</taxon>
        <taxon>Roseobacteraceae</taxon>
        <taxon>Roseivivax</taxon>
    </lineage>
</organism>
<proteinExistence type="predicted"/>
<sequence>MSPYTLTKTRFSEGTWEGVVTADGRGTPRPELVATHLGTSLTGVTVTDTAEPGRWVLKVPVPPQAVGDGVQTVLIADARTDATLGSVTLVAGEPLHGDLQAEIDLLRAELDMLKRAFRRHCAETA</sequence>
<accession>X7F728</accession>
<dbReference type="eggNOG" id="ENOG5032S9D">
    <property type="taxonomic scope" value="Bacteria"/>
</dbReference>